<proteinExistence type="predicted"/>
<accession>A0A827XQM6</accession>
<protein>
    <submittedName>
        <fullName evidence="1">Fatty acid/phospholipid synthesis protein</fullName>
    </submittedName>
</protein>
<evidence type="ECO:0000313" key="1">
    <source>
        <dbReference type="EMBL" id="EFI0216055.1"/>
    </source>
</evidence>
<dbReference type="EMBL" id="AASXRC010000076">
    <property type="protein sequence ID" value="EFI0216055.1"/>
    <property type="molecule type" value="Genomic_DNA"/>
</dbReference>
<dbReference type="Proteomes" id="UP000521994">
    <property type="component" value="Unassembled WGS sequence"/>
</dbReference>
<sequence length="55" mass="6379">ECVEHILSSGLACDVLRIPDEPSRRWFDRDILREVVLEARTEIRSMADALAKIRK</sequence>
<name>A0A827XQM6_ECOLX</name>
<reference evidence="1 2" key="1">
    <citation type="submission" date="2020-02" db="EMBL/GenBank/DDBJ databases">
        <authorList>
            <consortium name="PulseNet: The National Subtyping Network for Foodborne Disease Surveillance"/>
            <person name="Tarr C.L."/>
            <person name="Trees E."/>
            <person name="Katz L.S."/>
            <person name="Carleton-Romer H.A."/>
            <person name="Stroika S."/>
            <person name="Kucerova Z."/>
            <person name="Roache K.F."/>
            <person name="Sabol A.L."/>
            <person name="Besser J."/>
            <person name="Gerner-Smidt P."/>
        </authorList>
    </citation>
    <scope>NUCLEOTIDE SEQUENCE [LARGE SCALE GENOMIC DNA]</scope>
    <source>
        <strain evidence="1 2">2014C-3796</strain>
    </source>
</reference>
<comment type="caution">
    <text evidence="1">The sequence shown here is derived from an EMBL/GenBank/DDBJ whole genome shotgun (WGS) entry which is preliminary data.</text>
</comment>
<feature type="non-terminal residue" evidence="1">
    <location>
        <position position="1"/>
    </location>
</feature>
<gene>
    <name evidence="1" type="ORF">BG944_005385</name>
</gene>
<organism evidence="1 2">
    <name type="scientific">Escherichia coli</name>
    <dbReference type="NCBI Taxonomy" id="562"/>
    <lineage>
        <taxon>Bacteria</taxon>
        <taxon>Pseudomonadati</taxon>
        <taxon>Pseudomonadota</taxon>
        <taxon>Gammaproteobacteria</taxon>
        <taxon>Enterobacterales</taxon>
        <taxon>Enterobacteriaceae</taxon>
        <taxon>Escherichia</taxon>
    </lineage>
</organism>
<evidence type="ECO:0000313" key="2">
    <source>
        <dbReference type="Proteomes" id="UP000521994"/>
    </source>
</evidence>
<dbReference type="AlphaFoldDB" id="A0A827XQM6"/>